<dbReference type="CDD" id="cd00712">
    <property type="entry name" value="AsnB"/>
    <property type="match status" value="1"/>
</dbReference>
<evidence type="ECO:0000256" key="3">
    <source>
        <dbReference type="ARBA" id="ARBA00012737"/>
    </source>
</evidence>
<reference evidence="9 10" key="1">
    <citation type="submission" date="2023-09" db="EMBL/GenBank/DDBJ databases">
        <authorList>
            <person name="Rey-Velasco X."/>
        </authorList>
    </citation>
    <scope>NUCLEOTIDE SEQUENCE [LARGE SCALE GENOMIC DNA]</scope>
    <source>
        <strain evidence="9 10">P050</strain>
    </source>
</reference>
<keyword evidence="5" id="KW-0067">ATP-binding</keyword>
<gene>
    <name evidence="9" type="primary">asnB</name>
    <name evidence="9" type="ORF">RM519_03305</name>
</gene>
<comment type="similarity">
    <text evidence="2">Belongs to the asparagine synthetase family.</text>
</comment>
<dbReference type="SUPFAM" id="SSF52402">
    <property type="entry name" value="Adenine nucleotide alpha hydrolases-like"/>
    <property type="match status" value="1"/>
</dbReference>
<evidence type="ECO:0000313" key="9">
    <source>
        <dbReference type="EMBL" id="MDT0552266.1"/>
    </source>
</evidence>
<keyword evidence="9" id="KW-0436">Ligase</keyword>
<dbReference type="Gene3D" id="3.40.50.620">
    <property type="entry name" value="HUPs"/>
    <property type="match status" value="1"/>
</dbReference>
<dbReference type="Proteomes" id="UP001252186">
    <property type="component" value="Unassembled WGS sequence"/>
</dbReference>
<dbReference type="GO" id="GO:0004066">
    <property type="term" value="F:asparagine synthase (glutamine-hydrolyzing) activity"/>
    <property type="evidence" value="ECO:0007669"/>
    <property type="project" value="UniProtKB-EC"/>
</dbReference>
<dbReference type="Pfam" id="PF00733">
    <property type="entry name" value="Asn_synthase"/>
    <property type="match status" value="1"/>
</dbReference>
<dbReference type="SUPFAM" id="SSF56235">
    <property type="entry name" value="N-terminal nucleophile aminohydrolases (Ntn hydrolases)"/>
    <property type="match status" value="1"/>
</dbReference>
<evidence type="ECO:0000256" key="2">
    <source>
        <dbReference type="ARBA" id="ARBA00005752"/>
    </source>
</evidence>
<evidence type="ECO:0000256" key="6">
    <source>
        <dbReference type="ARBA" id="ARBA00022962"/>
    </source>
</evidence>
<evidence type="ECO:0000313" key="10">
    <source>
        <dbReference type="Proteomes" id="UP001252186"/>
    </source>
</evidence>
<evidence type="ECO:0000256" key="1">
    <source>
        <dbReference type="ARBA" id="ARBA00005187"/>
    </source>
</evidence>
<dbReference type="RefSeq" id="WP_311592117.1">
    <property type="nucleotide sequence ID" value="NZ_JAVRHV010000001.1"/>
</dbReference>
<dbReference type="InterPro" id="IPR051786">
    <property type="entry name" value="ASN_synthetase/amidase"/>
</dbReference>
<dbReference type="InterPro" id="IPR033738">
    <property type="entry name" value="AsnB_N"/>
</dbReference>
<evidence type="ECO:0000256" key="4">
    <source>
        <dbReference type="ARBA" id="ARBA00022741"/>
    </source>
</evidence>
<dbReference type="NCBIfam" id="TIGR01536">
    <property type="entry name" value="asn_synth_AEB"/>
    <property type="match status" value="1"/>
</dbReference>
<dbReference type="InterPro" id="IPR017932">
    <property type="entry name" value="GATase_2_dom"/>
</dbReference>
<dbReference type="PROSITE" id="PS51278">
    <property type="entry name" value="GATASE_TYPE_2"/>
    <property type="match status" value="1"/>
</dbReference>
<feature type="domain" description="Glutamine amidotransferase type-2" evidence="8">
    <location>
        <begin position="2"/>
        <end position="215"/>
    </location>
</feature>
<comment type="catalytic activity">
    <reaction evidence="7">
        <text>L-aspartate + L-glutamine + ATP + H2O = L-asparagine + L-glutamate + AMP + diphosphate + H(+)</text>
        <dbReference type="Rhea" id="RHEA:12228"/>
        <dbReference type="ChEBI" id="CHEBI:15377"/>
        <dbReference type="ChEBI" id="CHEBI:15378"/>
        <dbReference type="ChEBI" id="CHEBI:29985"/>
        <dbReference type="ChEBI" id="CHEBI:29991"/>
        <dbReference type="ChEBI" id="CHEBI:30616"/>
        <dbReference type="ChEBI" id="CHEBI:33019"/>
        <dbReference type="ChEBI" id="CHEBI:58048"/>
        <dbReference type="ChEBI" id="CHEBI:58359"/>
        <dbReference type="ChEBI" id="CHEBI:456215"/>
        <dbReference type="EC" id="6.3.5.4"/>
    </reaction>
</comment>
<keyword evidence="4" id="KW-0547">Nucleotide-binding</keyword>
<name>A0ABU2Y363_9FLAO</name>
<comment type="caution">
    <text evidence="9">The sequence shown here is derived from an EMBL/GenBank/DDBJ whole genome shotgun (WGS) entry which is preliminary data.</text>
</comment>
<keyword evidence="10" id="KW-1185">Reference proteome</keyword>
<dbReference type="InterPro" id="IPR006426">
    <property type="entry name" value="Asn_synth_AEB"/>
</dbReference>
<dbReference type="Gene3D" id="3.60.20.10">
    <property type="entry name" value="Glutamine Phosphoribosylpyrophosphate, subunit 1, domain 1"/>
    <property type="match status" value="1"/>
</dbReference>
<dbReference type="InterPro" id="IPR001962">
    <property type="entry name" value="Asn_synthase"/>
</dbReference>
<dbReference type="Pfam" id="PF13537">
    <property type="entry name" value="GATase_7"/>
    <property type="match status" value="1"/>
</dbReference>
<dbReference type="InterPro" id="IPR014729">
    <property type="entry name" value="Rossmann-like_a/b/a_fold"/>
</dbReference>
<evidence type="ECO:0000256" key="7">
    <source>
        <dbReference type="ARBA" id="ARBA00048741"/>
    </source>
</evidence>
<proteinExistence type="inferred from homology"/>
<keyword evidence="6" id="KW-0315">Glutamine amidotransferase</keyword>
<dbReference type="PIRSF" id="PIRSF001589">
    <property type="entry name" value="Asn_synthetase_glu-h"/>
    <property type="match status" value="1"/>
</dbReference>
<accession>A0ABU2Y363</accession>
<evidence type="ECO:0000259" key="8">
    <source>
        <dbReference type="PROSITE" id="PS51278"/>
    </source>
</evidence>
<sequence length="615" mass="71459">MCGFLGEFLINGTAPMKSNEFEILLSLSKQRGPDTTIIERSDNYQFGFNRLAVLDTSVNGNQPKCSPSGRYLCVINGEIYNFKELIDIHNITGLRSTSDSEVLVHMLDQLGVEQTILCLNGMFAIAILDTHTNMLFLTRDFAGIKPHFYGVSKHGVVFASQFNQIWKHPFFKDVKVLRQDIVKEYFGVGYMQAPNTIYKDIYQVNPGELLFINGDGNIQQKQLITFNKDYESYSREASESFETRLHAKLNESIKSQMMSDVSLATFLSGGIDSPLISAMAREHEKTIVSFTLGVDSEKYDEREAARAYAKHIGTEHQEEVLEVQMVLSSINTHFKHFTEPFGDYSSIPTYLISEQARKRHTVMLSGDGGDELFFGYPRMTDVLQRQWWFSIPFFIRKPLVRLLIKMKIYHSWAPYTNKSLQAFILSKQLHIPFKSLNNLFPNTSFSEEFKELYTFQKGSKKQLLHQLRWNEFYGHMQRVLIKVDRMSMAHGLEVRVPFLELKTIRTAWKYLPKFKNGKFRLKEVLKKMMRVYYPNTLISQKKKGFSVPVEDWLRNELLEDVTEAVLKKPIYGVSDESILLMHEYVHDFLIDKHHQAWGVWHIYAWQKWAISEELI</sequence>
<dbReference type="InterPro" id="IPR029055">
    <property type="entry name" value="Ntn_hydrolases_N"/>
</dbReference>
<dbReference type="CDD" id="cd01991">
    <property type="entry name" value="Asn_synthase_B_C"/>
    <property type="match status" value="1"/>
</dbReference>
<dbReference type="PANTHER" id="PTHR43284:SF1">
    <property type="entry name" value="ASPARAGINE SYNTHETASE"/>
    <property type="match status" value="1"/>
</dbReference>
<dbReference type="PANTHER" id="PTHR43284">
    <property type="entry name" value="ASPARAGINE SYNTHETASE (GLUTAMINE-HYDROLYZING)"/>
    <property type="match status" value="1"/>
</dbReference>
<dbReference type="EC" id="6.3.5.4" evidence="3"/>
<evidence type="ECO:0000256" key="5">
    <source>
        <dbReference type="ARBA" id="ARBA00022840"/>
    </source>
</evidence>
<protein>
    <recommendedName>
        <fullName evidence="3">asparagine synthase (glutamine-hydrolyzing)</fullName>
        <ecNumber evidence="3">6.3.5.4</ecNumber>
    </recommendedName>
</protein>
<organism evidence="9 10">
    <name type="scientific">Urechidicola vernalis</name>
    <dbReference type="NCBI Taxonomy" id="3075600"/>
    <lineage>
        <taxon>Bacteria</taxon>
        <taxon>Pseudomonadati</taxon>
        <taxon>Bacteroidota</taxon>
        <taxon>Flavobacteriia</taxon>
        <taxon>Flavobacteriales</taxon>
        <taxon>Flavobacteriaceae</taxon>
        <taxon>Urechidicola</taxon>
    </lineage>
</organism>
<comment type="pathway">
    <text evidence="1">Amino-acid biosynthesis; L-asparagine biosynthesis; L-asparagine from L-aspartate (L-Gln route): step 1/1.</text>
</comment>
<dbReference type="EMBL" id="JAVRHV010000001">
    <property type="protein sequence ID" value="MDT0552266.1"/>
    <property type="molecule type" value="Genomic_DNA"/>
</dbReference>